<dbReference type="AlphaFoldDB" id="A0A1I7Y1V8"/>
<accession>A0A1I7Y1V8</accession>
<dbReference type="Proteomes" id="UP000095287">
    <property type="component" value="Unplaced"/>
</dbReference>
<keyword evidence="2" id="KW-1185">Reference proteome</keyword>
<sequence>MTRNSTKAILEKTNETTFLSIEDVLFTGVIANLTNVKLVQSVGIIPEGTLEQRLSRRFYRGTSKKQNPRSDAQRGSYALQRRHRDHNS</sequence>
<evidence type="ECO:0000313" key="3">
    <source>
        <dbReference type="WBParaSite" id="L893_g11803.t1"/>
    </source>
</evidence>
<protein>
    <submittedName>
        <fullName evidence="3">Transposase</fullName>
    </submittedName>
</protein>
<evidence type="ECO:0000313" key="2">
    <source>
        <dbReference type="Proteomes" id="UP000095287"/>
    </source>
</evidence>
<feature type="region of interest" description="Disordered" evidence="1">
    <location>
        <begin position="57"/>
        <end position="88"/>
    </location>
</feature>
<reference evidence="3" key="1">
    <citation type="submission" date="2016-11" db="UniProtKB">
        <authorList>
            <consortium name="WormBaseParasite"/>
        </authorList>
    </citation>
    <scope>IDENTIFICATION</scope>
</reference>
<proteinExistence type="predicted"/>
<organism evidence="2 3">
    <name type="scientific">Steinernema glaseri</name>
    <dbReference type="NCBI Taxonomy" id="37863"/>
    <lineage>
        <taxon>Eukaryota</taxon>
        <taxon>Metazoa</taxon>
        <taxon>Ecdysozoa</taxon>
        <taxon>Nematoda</taxon>
        <taxon>Chromadorea</taxon>
        <taxon>Rhabditida</taxon>
        <taxon>Tylenchina</taxon>
        <taxon>Panagrolaimomorpha</taxon>
        <taxon>Strongyloidoidea</taxon>
        <taxon>Steinernematidae</taxon>
        <taxon>Steinernema</taxon>
    </lineage>
</organism>
<evidence type="ECO:0000256" key="1">
    <source>
        <dbReference type="SAM" id="MobiDB-lite"/>
    </source>
</evidence>
<feature type="compositionally biased region" description="Basic residues" evidence="1">
    <location>
        <begin position="57"/>
        <end position="67"/>
    </location>
</feature>
<dbReference type="WBParaSite" id="L893_g11803.t1">
    <property type="protein sequence ID" value="L893_g11803.t1"/>
    <property type="gene ID" value="L893_g11803"/>
</dbReference>
<name>A0A1I7Y1V8_9BILA</name>